<name>A0A238K1J4_9RHOB</name>
<dbReference type="SMART" id="SM00342">
    <property type="entry name" value="HTH_ARAC"/>
    <property type="match status" value="1"/>
</dbReference>
<feature type="domain" description="HTH araC/xylS-type" evidence="4">
    <location>
        <begin position="214"/>
        <end position="316"/>
    </location>
</feature>
<dbReference type="Proteomes" id="UP000207598">
    <property type="component" value="Unassembled WGS sequence"/>
</dbReference>
<dbReference type="Pfam" id="PF12833">
    <property type="entry name" value="HTH_18"/>
    <property type="match status" value="1"/>
</dbReference>
<dbReference type="PRINTS" id="PR00032">
    <property type="entry name" value="HTHARAC"/>
</dbReference>
<dbReference type="InterPro" id="IPR035418">
    <property type="entry name" value="AraC-bd_2"/>
</dbReference>
<dbReference type="InterPro" id="IPR009057">
    <property type="entry name" value="Homeodomain-like_sf"/>
</dbReference>
<dbReference type="InterPro" id="IPR018060">
    <property type="entry name" value="HTH_AraC"/>
</dbReference>
<protein>
    <submittedName>
        <fullName evidence="5">Transcriptional activator NphR</fullName>
    </submittedName>
</protein>
<gene>
    <name evidence="5" type="primary">nphR</name>
    <name evidence="5" type="ORF">MAA8898_01046</name>
</gene>
<evidence type="ECO:0000313" key="6">
    <source>
        <dbReference type="Proteomes" id="UP000207598"/>
    </source>
</evidence>
<evidence type="ECO:0000256" key="2">
    <source>
        <dbReference type="ARBA" id="ARBA00023125"/>
    </source>
</evidence>
<proteinExistence type="predicted"/>
<dbReference type="Gene3D" id="1.10.10.60">
    <property type="entry name" value="Homeodomain-like"/>
    <property type="match status" value="1"/>
</dbReference>
<dbReference type="RefSeq" id="WP_176445069.1">
    <property type="nucleotide sequence ID" value="NZ_FXYF01000002.1"/>
</dbReference>
<sequence>MRLVDTDSGSFRFSTQGVAPGKRLAALREIFGEMIRLDFEATQDQPVEAELAVDITPGLRRTRIVSPLTARIARPAHMLADGEDSLCLIMKTGGKLALSQRGVEAEAADGDALLLMYREPADLRFSDLTYVAVRVPFAALQPLATDVELATARRIPGSNEALRLLRGYLPTLPARFEAPQMSRLAAAHVYDLIALALGATEEAAQTAGRGGLRAARLDAVKRDLARNADLRLDELARRHRITPRYVQLLFEDEGTSFSAFVRDLRLAAAHAMLASPRYRAWTLTSIAFEAGFGDLSHFNRCFRRHYGMTPSDHRARSAAARDG</sequence>
<dbReference type="SUPFAM" id="SSF46689">
    <property type="entry name" value="Homeodomain-like"/>
    <property type="match status" value="1"/>
</dbReference>
<dbReference type="EMBL" id="FXYF01000002">
    <property type="protein sequence ID" value="SMX36791.1"/>
    <property type="molecule type" value="Genomic_DNA"/>
</dbReference>
<keyword evidence="2" id="KW-0238">DNA-binding</keyword>
<dbReference type="PANTHER" id="PTHR46796">
    <property type="entry name" value="HTH-TYPE TRANSCRIPTIONAL ACTIVATOR RHAS-RELATED"/>
    <property type="match status" value="1"/>
</dbReference>
<dbReference type="InterPro" id="IPR020449">
    <property type="entry name" value="Tscrpt_reg_AraC-type_HTH"/>
</dbReference>
<accession>A0A238K1J4</accession>
<dbReference type="PANTHER" id="PTHR46796:SF6">
    <property type="entry name" value="ARAC SUBFAMILY"/>
    <property type="match status" value="1"/>
</dbReference>
<evidence type="ECO:0000256" key="3">
    <source>
        <dbReference type="ARBA" id="ARBA00023163"/>
    </source>
</evidence>
<keyword evidence="3" id="KW-0804">Transcription</keyword>
<evidence type="ECO:0000313" key="5">
    <source>
        <dbReference type="EMBL" id="SMX36791.1"/>
    </source>
</evidence>
<reference evidence="5 6" key="1">
    <citation type="submission" date="2017-05" db="EMBL/GenBank/DDBJ databases">
        <authorList>
            <person name="Song R."/>
            <person name="Chenine A.L."/>
            <person name="Ruprecht R.M."/>
        </authorList>
    </citation>
    <scope>NUCLEOTIDE SEQUENCE [LARGE SCALE GENOMIC DNA]</scope>
    <source>
        <strain evidence="5 6">CECT 8898</strain>
    </source>
</reference>
<dbReference type="GO" id="GO:0043565">
    <property type="term" value="F:sequence-specific DNA binding"/>
    <property type="evidence" value="ECO:0007669"/>
    <property type="project" value="InterPro"/>
</dbReference>
<dbReference type="AlphaFoldDB" id="A0A238K1J4"/>
<dbReference type="PROSITE" id="PS00041">
    <property type="entry name" value="HTH_ARAC_FAMILY_1"/>
    <property type="match status" value="1"/>
</dbReference>
<dbReference type="InterPro" id="IPR050204">
    <property type="entry name" value="AraC_XylS_family_regulators"/>
</dbReference>
<keyword evidence="6" id="KW-1185">Reference proteome</keyword>
<dbReference type="InterPro" id="IPR018062">
    <property type="entry name" value="HTH_AraC-typ_CS"/>
</dbReference>
<organism evidence="5 6">
    <name type="scientific">Maliponia aquimaris</name>
    <dbReference type="NCBI Taxonomy" id="1673631"/>
    <lineage>
        <taxon>Bacteria</taxon>
        <taxon>Pseudomonadati</taxon>
        <taxon>Pseudomonadota</taxon>
        <taxon>Alphaproteobacteria</taxon>
        <taxon>Rhodobacterales</taxon>
        <taxon>Paracoccaceae</taxon>
        <taxon>Maliponia</taxon>
    </lineage>
</organism>
<evidence type="ECO:0000256" key="1">
    <source>
        <dbReference type="ARBA" id="ARBA00023015"/>
    </source>
</evidence>
<evidence type="ECO:0000259" key="4">
    <source>
        <dbReference type="PROSITE" id="PS01124"/>
    </source>
</evidence>
<keyword evidence="1" id="KW-0805">Transcription regulation</keyword>
<dbReference type="PROSITE" id="PS01124">
    <property type="entry name" value="HTH_ARAC_FAMILY_2"/>
    <property type="match status" value="1"/>
</dbReference>
<dbReference type="GO" id="GO:0003700">
    <property type="term" value="F:DNA-binding transcription factor activity"/>
    <property type="evidence" value="ECO:0007669"/>
    <property type="project" value="InterPro"/>
</dbReference>
<dbReference type="Pfam" id="PF14525">
    <property type="entry name" value="AraC_binding_2"/>
    <property type="match status" value="1"/>
</dbReference>